<dbReference type="Proteomes" id="UP000310200">
    <property type="component" value="Unassembled WGS sequence"/>
</dbReference>
<protein>
    <recommendedName>
        <fullName evidence="4">Retinol dehydrogenase 11</fullName>
    </recommendedName>
</protein>
<dbReference type="PRINTS" id="PR00081">
    <property type="entry name" value="GDHRDH"/>
</dbReference>
<keyword evidence="3" id="KW-1185">Reference proteome</keyword>
<evidence type="ECO:0000313" key="3">
    <source>
        <dbReference type="Proteomes" id="UP000310200"/>
    </source>
</evidence>
<comment type="caution">
    <text evidence="2">The sequence shown here is derived from an EMBL/GenBank/DDBJ whole genome shotgun (WGS) entry which is preliminary data.</text>
</comment>
<dbReference type="CDD" id="cd05327">
    <property type="entry name" value="retinol-DH_like_SDR_c_like"/>
    <property type="match status" value="1"/>
</dbReference>
<proteinExistence type="predicted"/>
<dbReference type="Pfam" id="PF00106">
    <property type="entry name" value="adh_short"/>
    <property type="match status" value="2"/>
</dbReference>
<accession>A0A4S2KH05</accession>
<dbReference type="STRING" id="300112.A0A4S2KH05"/>
<evidence type="ECO:0008006" key="4">
    <source>
        <dbReference type="Google" id="ProtNLM"/>
    </source>
</evidence>
<dbReference type="PANTHER" id="PTHR43157">
    <property type="entry name" value="PHOSPHATIDYLINOSITOL-GLYCAN BIOSYNTHESIS CLASS F PROTEIN-RELATED"/>
    <property type="match status" value="1"/>
</dbReference>
<dbReference type="Gene3D" id="3.40.50.720">
    <property type="entry name" value="NAD(P)-binding Rossmann-like Domain"/>
    <property type="match status" value="2"/>
</dbReference>
<reference evidence="2 3" key="1">
    <citation type="journal article" date="2019" name="Philos. Trans. R. Soc. Lond., B, Biol. Sci.">
        <title>Ant behaviour and brain gene expression of defending hosts depend on the ecological success of the intruding social parasite.</title>
        <authorList>
            <person name="Kaur R."/>
            <person name="Stoldt M."/>
            <person name="Jongepier E."/>
            <person name="Feldmeyer B."/>
            <person name="Menzel F."/>
            <person name="Bornberg-Bauer E."/>
            <person name="Foitzik S."/>
        </authorList>
    </citation>
    <scope>NUCLEOTIDE SEQUENCE [LARGE SCALE GENOMIC DNA]</scope>
    <source>
        <tissue evidence="2">Whole body</tissue>
    </source>
</reference>
<dbReference type="EMBL" id="QBLH01002504">
    <property type="protein sequence ID" value="TGZ48276.1"/>
    <property type="molecule type" value="Genomic_DNA"/>
</dbReference>
<organism evidence="2 3">
    <name type="scientific">Temnothorax longispinosus</name>
    <dbReference type="NCBI Taxonomy" id="300112"/>
    <lineage>
        <taxon>Eukaryota</taxon>
        <taxon>Metazoa</taxon>
        <taxon>Ecdysozoa</taxon>
        <taxon>Arthropoda</taxon>
        <taxon>Hexapoda</taxon>
        <taxon>Insecta</taxon>
        <taxon>Pterygota</taxon>
        <taxon>Neoptera</taxon>
        <taxon>Endopterygota</taxon>
        <taxon>Hymenoptera</taxon>
        <taxon>Apocrita</taxon>
        <taxon>Aculeata</taxon>
        <taxon>Formicoidea</taxon>
        <taxon>Formicidae</taxon>
        <taxon>Myrmicinae</taxon>
        <taxon>Temnothorax</taxon>
    </lineage>
</organism>
<sequence length="659" mass="74517">VVKPCKSQLVAVDSVDSYVLKAVRVVKPCKRDIVKMWPFHSQCNSTARLVGKTVIITGANTGIGKETARDLYRRGARVILACRDMQKANDAIEDIRRNPPSKADREQFQGNRGELAVYRLDLCSLKSVKECAEMLLKNESAIHLLINNAGVMMCPQEKTEDGFDLQLQTNHLGHFLLTLLLLPKMQSSGYVGAVHEDLNLEKTYTPFRAYAQSKLANVLFTKELARRLKEAHIYGINVYSLHPGVITTELGRHFSTTVFPGASTGFRSLLRPILKNPEQGAQTTIYCSVAEQAANETGLYYRECGVATPQWRARNDQIAENLWNQTCQLLKLEPDTDFLRFLTTILCTSQVRLDGKIAIITGANTGIGRETARDFYRRGARVILACRNVEKANAAIEDIKRNPFPSAHSKLLEDKNKLGNLAVYQLDLSSFKSVRKCAKMLLREESAIHILVNNAGMMFTPYEITKDGFEIQLQSNYLGHFLLTLLLLPKMQSSVGQIHYDDINLEKSYSYIRPWKAYMQSKLANILFTKELAHRLEKAKISGINVYSLHPGVIRTELSRNYNRTIIPGATFFVQYIMRPFIKNPEQGAQTTIYCAVDEKTANETGLYYSECRVTNPKSIARNDQEAKKLWNYTCQLLQLELNEDFSAFLETVSLQLDK</sequence>
<evidence type="ECO:0000313" key="2">
    <source>
        <dbReference type="EMBL" id="TGZ48276.1"/>
    </source>
</evidence>
<dbReference type="AlphaFoldDB" id="A0A4S2KH05"/>
<gene>
    <name evidence="2" type="ORF">DBV15_08232</name>
</gene>
<dbReference type="GO" id="GO:0016491">
    <property type="term" value="F:oxidoreductase activity"/>
    <property type="evidence" value="ECO:0007669"/>
    <property type="project" value="UniProtKB-KW"/>
</dbReference>
<feature type="non-terminal residue" evidence="2">
    <location>
        <position position="1"/>
    </location>
</feature>
<name>A0A4S2KH05_9HYME</name>
<dbReference type="InterPro" id="IPR002347">
    <property type="entry name" value="SDR_fam"/>
</dbReference>
<evidence type="ECO:0000256" key="1">
    <source>
        <dbReference type="ARBA" id="ARBA00023002"/>
    </source>
</evidence>
<dbReference type="SUPFAM" id="SSF51735">
    <property type="entry name" value="NAD(P)-binding Rossmann-fold domains"/>
    <property type="match status" value="2"/>
</dbReference>
<dbReference type="PANTHER" id="PTHR43157:SF73">
    <property type="entry name" value="WW DOMAIN-CONTAINING OXIDOREDUCTASE-LIKE PROTEIN"/>
    <property type="match status" value="1"/>
</dbReference>
<feature type="non-terminal residue" evidence="2">
    <location>
        <position position="659"/>
    </location>
</feature>
<dbReference type="InterPro" id="IPR036291">
    <property type="entry name" value="NAD(P)-bd_dom_sf"/>
</dbReference>
<keyword evidence="1" id="KW-0560">Oxidoreductase</keyword>